<dbReference type="InParanoid" id="A0A409WFR7"/>
<reference evidence="3 4" key="1">
    <citation type="journal article" date="2018" name="Evol. Lett.">
        <title>Horizontal gene cluster transfer increased hallucinogenic mushroom diversity.</title>
        <authorList>
            <person name="Reynolds H.T."/>
            <person name="Vijayakumar V."/>
            <person name="Gluck-Thaler E."/>
            <person name="Korotkin H.B."/>
            <person name="Matheny P.B."/>
            <person name="Slot J.C."/>
        </authorList>
    </citation>
    <scope>NUCLEOTIDE SEQUENCE [LARGE SCALE GENOMIC DNA]</scope>
    <source>
        <strain evidence="3 4">2631</strain>
    </source>
</reference>
<proteinExistence type="predicted"/>
<protein>
    <recommendedName>
        <fullName evidence="2">Peptidase M24 domain-containing protein</fullName>
    </recommendedName>
</protein>
<evidence type="ECO:0000259" key="2">
    <source>
        <dbReference type="Pfam" id="PF00557"/>
    </source>
</evidence>
<comment type="caution">
    <text evidence="3">The sequence shown here is derived from an EMBL/GenBank/DDBJ whole genome shotgun (WGS) entry which is preliminary data.</text>
</comment>
<evidence type="ECO:0000313" key="4">
    <source>
        <dbReference type="Proteomes" id="UP000283269"/>
    </source>
</evidence>
<keyword evidence="4" id="KW-1185">Reference proteome</keyword>
<dbReference type="STRING" id="93625.A0A409WFR7"/>
<dbReference type="AlphaFoldDB" id="A0A409WFR7"/>
<dbReference type="Pfam" id="PF00557">
    <property type="entry name" value="Peptidase_M24"/>
    <property type="match status" value="1"/>
</dbReference>
<feature type="chain" id="PRO_5019436805" description="Peptidase M24 domain-containing protein" evidence="1">
    <location>
        <begin position="23"/>
        <end position="452"/>
    </location>
</feature>
<evidence type="ECO:0000256" key="1">
    <source>
        <dbReference type="SAM" id="SignalP"/>
    </source>
</evidence>
<dbReference type="SUPFAM" id="SSF55920">
    <property type="entry name" value="Creatinase/aminopeptidase"/>
    <property type="match status" value="1"/>
</dbReference>
<organism evidence="3 4">
    <name type="scientific">Psilocybe cyanescens</name>
    <dbReference type="NCBI Taxonomy" id="93625"/>
    <lineage>
        <taxon>Eukaryota</taxon>
        <taxon>Fungi</taxon>
        <taxon>Dikarya</taxon>
        <taxon>Basidiomycota</taxon>
        <taxon>Agaricomycotina</taxon>
        <taxon>Agaricomycetes</taxon>
        <taxon>Agaricomycetidae</taxon>
        <taxon>Agaricales</taxon>
        <taxon>Agaricineae</taxon>
        <taxon>Strophariaceae</taxon>
        <taxon>Psilocybe</taxon>
    </lineage>
</organism>
<dbReference type="InterPro" id="IPR036005">
    <property type="entry name" value="Creatinase/aminopeptidase-like"/>
</dbReference>
<dbReference type="Proteomes" id="UP000283269">
    <property type="component" value="Unassembled WGS sequence"/>
</dbReference>
<sequence length="452" mass="51988">MPYLALLYVFTVLACTTLGSSAHKKHPTEPAQYQTLPPLRERASIQDQWTAERISRIPKLLKKYNVQAWLICQREHAEDTIWWSIKNATDFDAHRRTVLLFHSNRSSLAGAPNPLKWIDNTGQVWPELRNTLDKFNPETIVLNTDEDIAFAGGLHAGELSVIRRELGDYWMNKMVDEPMLAVEFVATKVHGQLDYYQKMQENVWAMLEQGFSHKVIRPGQTTTEDLSWWFREQMQMLNVTTWNQPRVSVLVEESFPGWAGTDNVIQEGDILHIDFGISAMGLNTDTQHMAYVLRTNGLDPETDAPESLKEGMKKSNRMQDIILENMEPGISGNTVLRRSLVQMKSEDIEGQIYSHPIGDWGHDAGAVMGFLNLPEYVPILGELLILPNTYYSIELYAYHFVPERNATIRFRQEENVAWSAESQTWQFIHGRQERFHLVDSRKINPISFLNNS</sequence>
<name>A0A409WFR7_PSICY</name>
<evidence type="ECO:0000313" key="3">
    <source>
        <dbReference type="EMBL" id="PPQ77346.1"/>
    </source>
</evidence>
<dbReference type="Gene3D" id="3.90.230.10">
    <property type="entry name" value="Creatinase/methionine aminopeptidase superfamily"/>
    <property type="match status" value="1"/>
</dbReference>
<feature type="signal peptide" evidence="1">
    <location>
        <begin position="1"/>
        <end position="22"/>
    </location>
</feature>
<keyword evidence="1" id="KW-0732">Signal</keyword>
<dbReference type="InterPro" id="IPR000994">
    <property type="entry name" value="Pept_M24"/>
</dbReference>
<dbReference type="OrthoDB" id="3632757at2759"/>
<gene>
    <name evidence="3" type="ORF">CVT25_010928</name>
</gene>
<dbReference type="EMBL" id="NHYD01003440">
    <property type="protein sequence ID" value="PPQ77346.1"/>
    <property type="molecule type" value="Genomic_DNA"/>
</dbReference>
<accession>A0A409WFR7</accession>
<feature type="domain" description="Peptidase M24" evidence="2">
    <location>
        <begin position="207"/>
        <end position="410"/>
    </location>
</feature>